<protein>
    <submittedName>
        <fullName evidence="2">Uncharacterized protein</fullName>
    </submittedName>
</protein>
<dbReference type="AlphaFoldDB" id="K0SMG6"/>
<feature type="non-terminal residue" evidence="2">
    <location>
        <position position="315"/>
    </location>
</feature>
<feature type="compositionally biased region" description="Acidic residues" evidence="1">
    <location>
        <begin position="117"/>
        <end position="128"/>
    </location>
</feature>
<feature type="compositionally biased region" description="Acidic residues" evidence="1">
    <location>
        <begin position="1"/>
        <end position="10"/>
    </location>
</feature>
<accession>K0SMG6</accession>
<feature type="compositionally biased region" description="Low complexity" evidence="1">
    <location>
        <begin position="136"/>
        <end position="151"/>
    </location>
</feature>
<proteinExistence type="predicted"/>
<reference evidence="2 3" key="1">
    <citation type="journal article" date="2012" name="Genome Biol.">
        <title>Genome and low-iron response of an oceanic diatom adapted to chronic iron limitation.</title>
        <authorList>
            <person name="Lommer M."/>
            <person name="Specht M."/>
            <person name="Roy A.S."/>
            <person name="Kraemer L."/>
            <person name="Andreson R."/>
            <person name="Gutowska M.A."/>
            <person name="Wolf J."/>
            <person name="Bergner S.V."/>
            <person name="Schilhabel M.B."/>
            <person name="Klostermeier U.C."/>
            <person name="Beiko R.G."/>
            <person name="Rosenstiel P."/>
            <person name="Hippler M."/>
            <person name="Laroche J."/>
        </authorList>
    </citation>
    <scope>NUCLEOTIDE SEQUENCE [LARGE SCALE GENOMIC DNA]</scope>
    <source>
        <strain evidence="2 3">CCMP1005</strain>
    </source>
</reference>
<evidence type="ECO:0000313" key="2">
    <source>
        <dbReference type="EMBL" id="EJK66565.1"/>
    </source>
</evidence>
<feature type="compositionally biased region" description="Low complexity" evidence="1">
    <location>
        <begin position="20"/>
        <end position="29"/>
    </location>
</feature>
<organism evidence="2 3">
    <name type="scientific">Thalassiosira oceanica</name>
    <name type="common">Marine diatom</name>
    <dbReference type="NCBI Taxonomy" id="159749"/>
    <lineage>
        <taxon>Eukaryota</taxon>
        <taxon>Sar</taxon>
        <taxon>Stramenopiles</taxon>
        <taxon>Ochrophyta</taxon>
        <taxon>Bacillariophyta</taxon>
        <taxon>Coscinodiscophyceae</taxon>
        <taxon>Thalassiosirophycidae</taxon>
        <taxon>Thalassiosirales</taxon>
        <taxon>Thalassiosiraceae</taxon>
        <taxon>Thalassiosira</taxon>
    </lineage>
</organism>
<feature type="compositionally biased region" description="Low complexity" evidence="1">
    <location>
        <begin position="38"/>
        <end position="62"/>
    </location>
</feature>
<feature type="compositionally biased region" description="Polar residues" evidence="1">
    <location>
        <begin position="70"/>
        <end position="84"/>
    </location>
</feature>
<feature type="region of interest" description="Disordered" evidence="1">
    <location>
        <begin position="1"/>
        <end position="163"/>
    </location>
</feature>
<name>K0SMG6_THAOC</name>
<keyword evidence="3" id="KW-1185">Reference proteome</keyword>
<sequence length="315" mass="34648">MDTGSDDEDGNLTLVALKSAPEPAAAPAPDRQTRRSSEASASGRGQSRRSASSGLGRRSSSSRGRRDDTSPSSHARTTRSSLSGSRERKTYGPECFDSSDEERKSKSKKNKKKANDSGDEFSGGEEESGGQKARGRSSSRTSKTKSTGGKSQSPGRSKSPIARNIGASYRLALTELMAEKPEIFEKNAGRLTHPRICRLGYASSNKAAIDAFTAENKEKLDAIEGILLKELGEKSLTTLQDFYYWKEFNRDDKKGPKRAIGWLIGQQNKCLEEHVGVKRAQHLCKEKESYLQLNLHEPEKINEFCSEIQEVVQRG</sequence>
<dbReference type="Proteomes" id="UP000266841">
    <property type="component" value="Unassembled WGS sequence"/>
</dbReference>
<gene>
    <name evidence="2" type="ORF">THAOC_12512</name>
</gene>
<comment type="caution">
    <text evidence="2">The sequence shown here is derived from an EMBL/GenBank/DDBJ whole genome shotgun (WGS) entry which is preliminary data.</text>
</comment>
<evidence type="ECO:0000313" key="3">
    <source>
        <dbReference type="Proteomes" id="UP000266841"/>
    </source>
</evidence>
<dbReference type="EMBL" id="AGNL01014754">
    <property type="protein sequence ID" value="EJK66565.1"/>
    <property type="molecule type" value="Genomic_DNA"/>
</dbReference>
<evidence type="ECO:0000256" key="1">
    <source>
        <dbReference type="SAM" id="MobiDB-lite"/>
    </source>
</evidence>